<comment type="caution">
    <text evidence="2">The sequence shown here is derived from an EMBL/GenBank/DDBJ whole genome shotgun (WGS) entry which is preliminary data.</text>
</comment>
<name>A0ABW9SVE4_9BURK</name>
<keyword evidence="1" id="KW-0812">Transmembrane</keyword>
<keyword evidence="1" id="KW-1133">Transmembrane helix</keyword>
<keyword evidence="3" id="KW-1185">Reference proteome</keyword>
<dbReference type="EMBL" id="WNKW01000014">
    <property type="protein sequence ID" value="MTW35524.1"/>
    <property type="molecule type" value="Genomic_DNA"/>
</dbReference>
<proteinExistence type="predicted"/>
<evidence type="ECO:0000313" key="3">
    <source>
        <dbReference type="Proteomes" id="UP000735592"/>
    </source>
</evidence>
<protein>
    <submittedName>
        <fullName evidence="2">Uncharacterized protein</fullName>
    </submittedName>
</protein>
<evidence type="ECO:0000256" key="1">
    <source>
        <dbReference type="SAM" id="Phobius"/>
    </source>
</evidence>
<evidence type="ECO:0000313" key="2">
    <source>
        <dbReference type="EMBL" id="MTW35524.1"/>
    </source>
</evidence>
<reference evidence="2 3" key="1">
    <citation type="submission" date="2019-11" db="EMBL/GenBank/DDBJ databases">
        <title>Type strains purchased from KCTC, JCM and DSMZ.</title>
        <authorList>
            <person name="Lu H."/>
        </authorList>
    </citation>
    <scope>NUCLEOTIDE SEQUENCE [LARGE SCALE GENOMIC DNA]</scope>
    <source>
        <strain evidence="2 3">DSM 103461</strain>
    </source>
</reference>
<sequence>MAITLTLRMVTAANGAMRYRLVLPARRQALQAGQGGFKWIMFFALQAVVLLLLLQAQQEAANQRMPLLIRAGHPSDNECNCGHCRQCRLAEERECDYGR</sequence>
<accession>A0ABW9SVE4</accession>
<organism evidence="2 3">
    <name type="scientific">Pseudoduganella danionis</name>
    <dbReference type="NCBI Taxonomy" id="1890295"/>
    <lineage>
        <taxon>Bacteria</taxon>
        <taxon>Pseudomonadati</taxon>
        <taxon>Pseudomonadota</taxon>
        <taxon>Betaproteobacteria</taxon>
        <taxon>Burkholderiales</taxon>
        <taxon>Oxalobacteraceae</taxon>
        <taxon>Telluria group</taxon>
        <taxon>Pseudoduganella</taxon>
    </lineage>
</organism>
<keyword evidence="1" id="KW-0472">Membrane</keyword>
<dbReference type="RefSeq" id="WP_155436855.1">
    <property type="nucleotide sequence ID" value="NZ_WNKW01000014.1"/>
</dbReference>
<gene>
    <name evidence="2" type="ORF">GM655_22270</name>
</gene>
<feature type="transmembrane region" description="Helical" evidence="1">
    <location>
        <begin position="36"/>
        <end position="54"/>
    </location>
</feature>
<dbReference type="Proteomes" id="UP000735592">
    <property type="component" value="Unassembled WGS sequence"/>
</dbReference>